<dbReference type="GO" id="GO:0008721">
    <property type="term" value="F:D-serine ammonia-lyase activity"/>
    <property type="evidence" value="ECO:0007669"/>
    <property type="project" value="UniProtKB-EC"/>
</dbReference>
<evidence type="ECO:0000256" key="8">
    <source>
        <dbReference type="ARBA" id="ARBA00050422"/>
    </source>
</evidence>
<evidence type="ECO:0000256" key="4">
    <source>
        <dbReference type="ARBA" id="ARBA00022898"/>
    </source>
</evidence>
<dbReference type="GO" id="GO:0070179">
    <property type="term" value="P:D-serine biosynthetic process"/>
    <property type="evidence" value="ECO:0007669"/>
    <property type="project" value="TreeGrafter"/>
</dbReference>
<feature type="domain" description="Tryptophan synthase beta chain-like PALP" evidence="17">
    <location>
        <begin position="246"/>
        <end position="356"/>
    </location>
</feature>
<dbReference type="EMBL" id="JAWQEG010009268">
    <property type="protein sequence ID" value="KAK3848915.1"/>
    <property type="molecule type" value="Genomic_DNA"/>
</dbReference>
<comment type="caution">
    <text evidence="18">The sequence shown here is derived from an EMBL/GenBank/DDBJ whole genome shotgun (WGS) entry which is preliminary data.</text>
</comment>
<dbReference type="GO" id="GO:0000287">
    <property type="term" value="F:magnesium ion binding"/>
    <property type="evidence" value="ECO:0007669"/>
    <property type="project" value="TreeGrafter"/>
</dbReference>
<comment type="function">
    <text evidence="10">Catalyzes the synthesis of D-serine from L-serine. D-serine is a key coagonist with glutamate at NMDA receptors. Has dehydratase activity towards both L-serine and D-serine.</text>
</comment>
<evidence type="ECO:0000256" key="1">
    <source>
        <dbReference type="ARBA" id="ARBA00001933"/>
    </source>
</evidence>
<dbReference type="GO" id="GO:0018114">
    <property type="term" value="F:threonine racemase activity"/>
    <property type="evidence" value="ECO:0007669"/>
    <property type="project" value="TreeGrafter"/>
</dbReference>
<dbReference type="PANTHER" id="PTHR43050:SF1">
    <property type="entry name" value="SERINE RACEMASE"/>
    <property type="match status" value="1"/>
</dbReference>
<name>A0AAE1BEF2_PETCI</name>
<comment type="similarity">
    <text evidence="2">Belongs to the serine/threonine dehydratase family.</text>
</comment>
<dbReference type="PANTHER" id="PTHR43050">
    <property type="entry name" value="SERINE / THREONINE RACEMASE FAMILY MEMBER"/>
    <property type="match status" value="1"/>
</dbReference>
<dbReference type="SUPFAM" id="SSF53686">
    <property type="entry name" value="Tryptophan synthase beta subunit-like PLP-dependent enzymes"/>
    <property type="match status" value="1"/>
</dbReference>
<keyword evidence="5" id="KW-0456">Lyase</keyword>
<evidence type="ECO:0000256" key="16">
    <source>
        <dbReference type="ARBA" id="ARBA00081761"/>
    </source>
</evidence>
<evidence type="ECO:0000256" key="5">
    <source>
        <dbReference type="ARBA" id="ARBA00023239"/>
    </source>
</evidence>
<dbReference type="EC" id="5.1.1.18" evidence="12"/>
<evidence type="ECO:0000256" key="7">
    <source>
        <dbReference type="ARBA" id="ARBA00049406"/>
    </source>
</evidence>
<keyword evidence="4" id="KW-0663">Pyridoxal phosphate</keyword>
<gene>
    <name evidence="18" type="ORF">Pcinc_044311</name>
</gene>
<proteinExistence type="inferred from homology"/>
<evidence type="ECO:0000313" key="19">
    <source>
        <dbReference type="Proteomes" id="UP001286313"/>
    </source>
</evidence>
<protein>
    <recommendedName>
        <fullName evidence="13">Serine racemase</fullName>
        <ecNumber evidence="3">4.3.1.17</ecNumber>
        <ecNumber evidence="11">4.3.1.18</ecNumber>
        <ecNumber evidence="12">5.1.1.18</ecNumber>
    </recommendedName>
    <alternativeName>
        <fullName evidence="14">D-serine ammonia-lyase</fullName>
    </alternativeName>
    <alternativeName>
        <fullName evidence="16">D-serine dehydratase</fullName>
    </alternativeName>
    <alternativeName>
        <fullName evidence="15">L-serine ammonia-lyase</fullName>
    </alternativeName>
    <alternativeName>
        <fullName evidence="6">L-serine dehydratase</fullName>
    </alternativeName>
</protein>
<dbReference type="GO" id="GO:0030378">
    <property type="term" value="F:serine racemase activity"/>
    <property type="evidence" value="ECO:0007669"/>
    <property type="project" value="UniProtKB-EC"/>
</dbReference>
<evidence type="ECO:0000256" key="12">
    <source>
        <dbReference type="ARBA" id="ARBA00066592"/>
    </source>
</evidence>
<dbReference type="GO" id="GO:0005524">
    <property type="term" value="F:ATP binding"/>
    <property type="evidence" value="ECO:0007669"/>
    <property type="project" value="TreeGrafter"/>
</dbReference>
<dbReference type="CDD" id="cd01562">
    <property type="entry name" value="Thr-dehyd"/>
    <property type="match status" value="1"/>
</dbReference>
<dbReference type="InterPro" id="IPR001926">
    <property type="entry name" value="TrpB-like_PALP"/>
</dbReference>
<comment type="catalytic activity">
    <reaction evidence="8">
        <text>D-serine = pyruvate + NH4(+)</text>
        <dbReference type="Rhea" id="RHEA:13977"/>
        <dbReference type="ChEBI" id="CHEBI:15361"/>
        <dbReference type="ChEBI" id="CHEBI:28938"/>
        <dbReference type="ChEBI" id="CHEBI:35247"/>
        <dbReference type="EC" id="4.3.1.18"/>
    </reaction>
</comment>
<dbReference type="Pfam" id="PF00291">
    <property type="entry name" value="PALP"/>
    <property type="match status" value="2"/>
</dbReference>
<dbReference type="EC" id="4.3.1.18" evidence="11"/>
<dbReference type="GO" id="GO:0006563">
    <property type="term" value="P:L-serine metabolic process"/>
    <property type="evidence" value="ECO:0007669"/>
    <property type="project" value="UniProtKB-ARBA"/>
</dbReference>
<dbReference type="EC" id="4.3.1.17" evidence="3"/>
<reference evidence="18" key="1">
    <citation type="submission" date="2023-10" db="EMBL/GenBank/DDBJ databases">
        <title>Genome assemblies of two species of porcelain crab, Petrolisthes cinctipes and Petrolisthes manimaculis (Anomura: Porcellanidae).</title>
        <authorList>
            <person name="Angst P."/>
        </authorList>
    </citation>
    <scope>NUCLEOTIDE SEQUENCE</scope>
    <source>
        <strain evidence="18">PB745_01</strain>
        <tissue evidence="18">Gill</tissue>
    </source>
</reference>
<evidence type="ECO:0000256" key="13">
    <source>
        <dbReference type="ARBA" id="ARBA00070760"/>
    </source>
</evidence>
<feature type="domain" description="Tryptophan synthase beta chain-like PALP" evidence="17">
    <location>
        <begin position="19"/>
        <end position="242"/>
    </location>
</feature>
<evidence type="ECO:0000313" key="18">
    <source>
        <dbReference type="EMBL" id="KAK3848915.1"/>
    </source>
</evidence>
<evidence type="ECO:0000256" key="14">
    <source>
        <dbReference type="ARBA" id="ARBA00076108"/>
    </source>
</evidence>
<dbReference type="InterPro" id="IPR036052">
    <property type="entry name" value="TrpB-like_PALP_sf"/>
</dbReference>
<evidence type="ECO:0000256" key="10">
    <source>
        <dbReference type="ARBA" id="ARBA00056426"/>
    </source>
</evidence>
<organism evidence="18 19">
    <name type="scientific">Petrolisthes cinctipes</name>
    <name type="common">Flat porcelain crab</name>
    <dbReference type="NCBI Taxonomy" id="88211"/>
    <lineage>
        <taxon>Eukaryota</taxon>
        <taxon>Metazoa</taxon>
        <taxon>Ecdysozoa</taxon>
        <taxon>Arthropoda</taxon>
        <taxon>Crustacea</taxon>
        <taxon>Multicrustacea</taxon>
        <taxon>Malacostraca</taxon>
        <taxon>Eumalacostraca</taxon>
        <taxon>Eucarida</taxon>
        <taxon>Decapoda</taxon>
        <taxon>Pleocyemata</taxon>
        <taxon>Anomura</taxon>
        <taxon>Galatheoidea</taxon>
        <taxon>Porcellanidae</taxon>
        <taxon>Petrolisthes</taxon>
    </lineage>
</organism>
<evidence type="ECO:0000256" key="9">
    <source>
        <dbReference type="ARBA" id="ARBA00051769"/>
    </source>
</evidence>
<sequence>MTAPFGLNEIKEALTRIRGWIHRTPIITSHQLDTLAGRKLFFKTENLQKTGSFKVRGACNAVFLEKEKNPDGPGVVTHSSGNHGQAVAYAAKCAGLACSVVVPEGTPKVKCDAIQHYGAELVFCQPSPAARKETCERIAEETGRAVIHPYDNYNVMAGQGTIALELLEEVPNLDAILVPISGGGMTSGIAVAAHHMQPSCRVYAVEPFGKMLEQSLKSKQRLWPNPPQFLNTIADAIRTQQFVFSVFAVEPEGKELQRCLVSRKRLWSNPPKFLDTVADSIRIQQVGELTFPVLCQFAETQVFSITDDQMVEGMRLAMERTKMVVEAASGAAVYAGVRCLEDVEPKVERVGVILCGGNVDLDQLPWIHPSTSY</sequence>
<evidence type="ECO:0000256" key="6">
    <source>
        <dbReference type="ARBA" id="ARBA00031418"/>
    </source>
</evidence>
<keyword evidence="19" id="KW-1185">Reference proteome</keyword>
<evidence type="ECO:0000259" key="17">
    <source>
        <dbReference type="Pfam" id="PF00291"/>
    </source>
</evidence>
<dbReference type="Proteomes" id="UP001286313">
    <property type="component" value="Unassembled WGS sequence"/>
</dbReference>
<dbReference type="Gene3D" id="3.40.50.1100">
    <property type="match status" value="3"/>
</dbReference>
<dbReference type="GO" id="GO:0030170">
    <property type="term" value="F:pyridoxal phosphate binding"/>
    <property type="evidence" value="ECO:0007669"/>
    <property type="project" value="TreeGrafter"/>
</dbReference>
<evidence type="ECO:0000256" key="3">
    <source>
        <dbReference type="ARBA" id="ARBA00012093"/>
    </source>
</evidence>
<dbReference type="GO" id="GO:0003941">
    <property type="term" value="F:L-serine ammonia-lyase activity"/>
    <property type="evidence" value="ECO:0007669"/>
    <property type="project" value="UniProtKB-EC"/>
</dbReference>
<dbReference type="FunFam" id="3.40.50.1100:FF:000041">
    <property type="entry name" value="Threonine ammonia-lyase, variant"/>
    <property type="match status" value="1"/>
</dbReference>
<comment type="catalytic activity">
    <reaction evidence="7">
        <text>L-serine = pyruvate + NH4(+)</text>
        <dbReference type="Rhea" id="RHEA:19169"/>
        <dbReference type="ChEBI" id="CHEBI:15361"/>
        <dbReference type="ChEBI" id="CHEBI:28938"/>
        <dbReference type="ChEBI" id="CHEBI:33384"/>
        <dbReference type="EC" id="4.3.1.17"/>
    </reaction>
</comment>
<accession>A0AAE1BEF2</accession>
<dbReference type="AlphaFoldDB" id="A0AAE1BEF2"/>
<evidence type="ECO:0000256" key="15">
    <source>
        <dbReference type="ARBA" id="ARBA00081060"/>
    </source>
</evidence>
<evidence type="ECO:0000256" key="2">
    <source>
        <dbReference type="ARBA" id="ARBA00010869"/>
    </source>
</evidence>
<comment type="catalytic activity">
    <reaction evidence="9">
        <text>L-serine = D-serine</text>
        <dbReference type="Rhea" id="RHEA:10980"/>
        <dbReference type="ChEBI" id="CHEBI:33384"/>
        <dbReference type="ChEBI" id="CHEBI:35247"/>
        <dbReference type="EC" id="5.1.1.18"/>
    </reaction>
</comment>
<comment type="cofactor">
    <cofactor evidence="1">
        <name>pyridoxal 5'-phosphate</name>
        <dbReference type="ChEBI" id="CHEBI:597326"/>
    </cofactor>
</comment>
<evidence type="ECO:0000256" key="11">
    <source>
        <dbReference type="ARBA" id="ARBA00066349"/>
    </source>
</evidence>